<name>A0A2T4CB19_TRILO</name>
<sequence length="140" mass="15983">MIERFGQCDAAQDLQTVDPQVLSDLWWGNSGVIDSDTAEGIAFDPSAFWAHNEYDLGNWRLERNRFTARYFEAYHAIIPKSEPVEDYDDRNALYSTRFDLNAAALYPDQEWYLRMAIDGIKRLVQAYPEGYTAGGNASSL</sequence>
<gene>
    <name evidence="1" type="ORF">M440DRAFT_1390335</name>
</gene>
<accession>A0A2T4CB19</accession>
<dbReference type="Proteomes" id="UP000240760">
    <property type="component" value="Unassembled WGS sequence"/>
</dbReference>
<reference evidence="1 2" key="1">
    <citation type="submission" date="2016-07" db="EMBL/GenBank/DDBJ databases">
        <title>Multiple horizontal gene transfer events from other fungi enriched the ability of initially mycotrophic Trichoderma (Ascomycota) to feed on dead plant biomass.</title>
        <authorList>
            <consortium name="DOE Joint Genome Institute"/>
            <person name="Aerts A."/>
            <person name="Atanasova L."/>
            <person name="Chenthamara K."/>
            <person name="Zhang J."/>
            <person name="Grujic M."/>
            <person name="Henrissat B."/>
            <person name="Kuo A."/>
            <person name="Salamov A."/>
            <person name="Lipzen A."/>
            <person name="Labutti K."/>
            <person name="Barry K."/>
            <person name="Miao Y."/>
            <person name="Rahimi M.J."/>
            <person name="Shen Q."/>
            <person name="Grigoriev I.V."/>
            <person name="Kubicek C.P."/>
            <person name="Druzhinina I.S."/>
        </authorList>
    </citation>
    <scope>NUCLEOTIDE SEQUENCE [LARGE SCALE GENOMIC DNA]</scope>
    <source>
        <strain evidence="1 2">ATCC 18648</strain>
    </source>
</reference>
<dbReference type="InterPro" id="IPR016477">
    <property type="entry name" value="Fructo-/Ketosamine-3-kinase"/>
</dbReference>
<dbReference type="Gene3D" id="3.90.1200.10">
    <property type="match status" value="1"/>
</dbReference>
<dbReference type="AlphaFoldDB" id="A0A2T4CB19"/>
<dbReference type="PANTHER" id="PTHR12149:SF8">
    <property type="entry name" value="PROTEIN-RIBULOSAMINE 3-KINASE"/>
    <property type="match status" value="1"/>
</dbReference>
<dbReference type="PANTHER" id="PTHR12149">
    <property type="entry name" value="FRUCTOSAMINE 3 KINASE-RELATED PROTEIN"/>
    <property type="match status" value="1"/>
</dbReference>
<dbReference type="Pfam" id="PF03881">
    <property type="entry name" value="Fructosamin_kin"/>
    <property type="match status" value="1"/>
</dbReference>
<dbReference type="OrthoDB" id="5772781at2759"/>
<dbReference type="EMBL" id="KZ679129">
    <property type="protein sequence ID" value="PTB78722.1"/>
    <property type="molecule type" value="Genomic_DNA"/>
</dbReference>
<evidence type="ECO:0000313" key="1">
    <source>
        <dbReference type="EMBL" id="PTB78722.1"/>
    </source>
</evidence>
<proteinExistence type="predicted"/>
<evidence type="ECO:0000313" key="2">
    <source>
        <dbReference type="Proteomes" id="UP000240760"/>
    </source>
</evidence>
<protein>
    <submittedName>
        <fullName evidence="1">Uncharacterized protein</fullName>
    </submittedName>
</protein>
<organism evidence="1 2">
    <name type="scientific">Trichoderma longibrachiatum ATCC 18648</name>
    <dbReference type="NCBI Taxonomy" id="983965"/>
    <lineage>
        <taxon>Eukaryota</taxon>
        <taxon>Fungi</taxon>
        <taxon>Dikarya</taxon>
        <taxon>Ascomycota</taxon>
        <taxon>Pezizomycotina</taxon>
        <taxon>Sordariomycetes</taxon>
        <taxon>Hypocreomycetidae</taxon>
        <taxon>Hypocreales</taxon>
        <taxon>Hypocreaceae</taxon>
        <taxon>Trichoderma</taxon>
    </lineage>
</organism>
<keyword evidence="2" id="KW-1185">Reference proteome</keyword>